<dbReference type="EMBL" id="UINC01074156">
    <property type="protein sequence ID" value="SVC11079.1"/>
    <property type="molecule type" value="Genomic_DNA"/>
</dbReference>
<gene>
    <name evidence="1" type="ORF">METZ01_LOCUS263933</name>
</gene>
<organism evidence="1">
    <name type="scientific">marine metagenome</name>
    <dbReference type="NCBI Taxonomy" id="408172"/>
    <lineage>
        <taxon>unclassified sequences</taxon>
        <taxon>metagenomes</taxon>
        <taxon>ecological metagenomes</taxon>
    </lineage>
</organism>
<proteinExistence type="predicted"/>
<evidence type="ECO:0000313" key="1">
    <source>
        <dbReference type="EMBL" id="SVC11079.1"/>
    </source>
</evidence>
<name>A0A382JH97_9ZZZZ</name>
<reference evidence="1" key="1">
    <citation type="submission" date="2018-05" db="EMBL/GenBank/DDBJ databases">
        <authorList>
            <person name="Lanie J.A."/>
            <person name="Ng W.-L."/>
            <person name="Kazmierczak K.M."/>
            <person name="Andrzejewski T.M."/>
            <person name="Davidsen T.M."/>
            <person name="Wayne K.J."/>
            <person name="Tettelin H."/>
            <person name="Glass J.I."/>
            <person name="Rusch D."/>
            <person name="Podicherti R."/>
            <person name="Tsui H.-C.T."/>
            <person name="Winkler M.E."/>
        </authorList>
    </citation>
    <scope>NUCLEOTIDE SEQUENCE</scope>
</reference>
<protein>
    <submittedName>
        <fullName evidence="1">Uncharacterized protein</fullName>
    </submittedName>
</protein>
<dbReference type="AlphaFoldDB" id="A0A382JH97"/>
<sequence length="25" mass="2937">MYPFGKNRNSTMIDVYAIIQSRMNS</sequence>
<accession>A0A382JH97</accession>
<feature type="non-terminal residue" evidence="1">
    <location>
        <position position="25"/>
    </location>
</feature>